<keyword evidence="1" id="KW-0808">Transferase</keyword>
<dbReference type="Gene3D" id="3.40.50.2000">
    <property type="entry name" value="Glycogen Phosphorylase B"/>
    <property type="match status" value="2"/>
</dbReference>
<dbReference type="InterPro" id="IPR003737">
    <property type="entry name" value="GlcNAc_PI_deacetylase-related"/>
</dbReference>
<dbReference type="EMBL" id="MGGF01000002">
    <property type="protein sequence ID" value="OGM22431.1"/>
    <property type="molecule type" value="Genomic_DNA"/>
</dbReference>
<dbReference type="GO" id="GO:0016757">
    <property type="term" value="F:glycosyltransferase activity"/>
    <property type="evidence" value="ECO:0007669"/>
    <property type="project" value="InterPro"/>
</dbReference>
<evidence type="ECO:0000313" key="4">
    <source>
        <dbReference type="EMBL" id="OGM22431.1"/>
    </source>
</evidence>
<dbReference type="InterPro" id="IPR024078">
    <property type="entry name" value="LmbE-like_dom_sf"/>
</dbReference>
<dbReference type="Pfam" id="PF13439">
    <property type="entry name" value="Glyco_transf_4"/>
    <property type="match status" value="1"/>
</dbReference>
<dbReference type="CDD" id="cd03801">
    <property type="entry name" value="GT4_PimA-like"/>
    <property type="match status" value="1"/>
</dbReference>
<dbReference type="Gene3D" id="3.40.50.10320">
    <property type="entry name" value="LmbE-like"/>
    <property type="match status" value="1"/>
</dbReference>
<protein>
    <recommendedName>
        <fullName evidence="6">Glycosyl transferase family 1 domain-containing protein</fullName>
    </recommendedName>
</protein>
<evidence type="ECO:0008006" key="6">
    <source>
        <dbReference type="Google" id="ProtNLM"/>
    </source>
</evidence>
<evidence type="ECO:0000256" key="1">
    <source>
        <dbReference type="ARBA" id="ARBA00022679"/>
    </source>
</evidence>
<dbReference type="PANTHER" id="PTHR46401">
    <property type="entry name" value="GLYCOSYLTRANSFERASE WBBK-RELATED"/>
    <property type="match status" value="1"/>
</dbReference>
<sequence>MNMIFSSYDEPNNPYYAGGGARAVFEIARRFAKNNKVMFICGNYKNAKDTKVEGVLYKHIGPKFMGAKLGQLAFHLYLPLSVLREEYDIWIESFTPPISVSFLPLFTKKPVVGLCHMLAGTDMKRKYKLPFDLIERIGLKIYKYIIVVNQITYETIARSNKNSFINLIPNGVLMPGEIKTKSKSHILFVGRIEVNQKGLDLLLSAYALLATETKLKLVIVGSGTKSEEKNLINLIKRLGMDKKVEVLGRVEGKQKDELFRKAYLVVIPSRYETFSLVALETMSYGLPLVCFDINGLAWIPKNIAYKVDAFNVHKLNKAILEVLNNNRLRIKLGKSARKFAEKYNWVKIFKSYANYINQVVNVEMGLDNQQSFDPFVERIIKNKTRCIFISPHLDDAILSAGGLISYLSGKVPVEVINVFTNASRPITLSGRAIIKKSGFKDLESFYSARRQEDDKVLTRLDIKKTNLKLVDALFRKKILGKKRNIELLGKIFPEVLHIYPTYRLHVISGYISKQDVGTVKIIKKRLVKTVSSTRNTLIFCPIGNGGHVDHLIVRDACSNLFKNLVYWRDFPYVTKNAEFLKFKVNHKLEQYIFNKNTKKKKELIVGYKSQTELLSRVKGYEDPKEFYYSVFN</sequence>
<dbReference type="AlphaFoldDB" id="A0A1F7Y558"/>
<feature type="domain" description="Glycosyl transferase family 1" evidence="2">
    <location>
        <begin position="181"/>
        <end position="338"/>
    </location>
</feature>
<name>A0A1F7Y558_9BACT</name>
<dbReference type="Pfam" id="PF02585">
    <property type="entry name" value="PIG-L"/>
    <property type="match status" value="1"/>
</dbReference>
<dbReference type="PANTHER" id="PTHR46401:SF2">
    <property type="entry name" value="GLYCOSYLTRANSFERASE WBBK-RELATED"/>
    <property type="match status" value="1"/>
</dbReference>
<dbReference type="Pfam" id="PF00534">
    <property type="entry name" value="Glycos_transf_1"/>
    <property type="match status" value="1"/>
</dbReference>
<evidence type="ECO:0000313" key="5">
    <source>
        <dbReference type="Proteomes" id="UP000178750"/>
    </source>
</evidence>
<dbReference type="GO" id="GO:0009103">
    <property type="term" value="P:lipopolysaccharide biosynthetic process"/>
    <property type="evidence" value="ECO:0007669"/>
    <property type="project" value="TreeGrafter"/>
</dbReference>
<dbReference type="SUPFAM" id="SSF53756">
    <property type="entry name" value="UDP-Glycosyltransferase/glycogen phosphorylase"/>
    <property type="match status" value="1"/>
</dbReference>
<dbReference type="InterPro" id="IPR028098">
    <property type="entry name" value="Glyco_trans_4-like_N"/>
</dbReference>
<accession>A0A1F7Y558</accession>
<evidence type="ECO:0000259" key="2">
    <source>
        <dbReference type="Pfam" id="PF00534"/>
    </source>
</evidence>
<feature type="domain" description="Glycosyltransferase subfamily 4-like N-terminal" evidence="3">
    <location>
        <begin position="18"/>
        <end position="172"/>
    </location>
</feature>
<dbReference type="SUPFAM" id="SSF102588">
    <property type="entry name" value="LmbE-like"/>
    <property type="match status" value="1"/>
</dbReference>
<dbReference type="Proteomes" id="UP000178750">
    <property type="component" value="Unassembled WGS sequence"/>
</dbReference>
<evidence type="ECO:0000259" key="3">
    <source>
        <dbReference type="Pfam" id="PF13439"/>
    </source>
</evidence>
<proteinExistence type="predicted"/>
<reference evidence="4 5" key="1">
    <citation type="journal article" date="2016" name="Nat. Commun.">
        <title>Thousands of microbial genomes shed light on interconnected biogeochemical processes in an aquifer system.</title>
        <authorList>
            <person name="Anantharaman K."/>
            <person name="Brown C.T."/>
            <person name="Hug L.A."/>
            <person name="Sharon I."/>
            <person name="Castelle C.J."/>
            <person name="Probst A.J."/>
            <person name="Thomas B.C."/>
            <person name="Singh A."/>
            <person name="Wilkins M.J."/>
            <person name="Karaoz U."/>
            <person name="Brodie E.L."/>
            <person name="Williams K.H."/>
            <person name="Hubbard S.S."/>
            <person name="Banfield J.F."/>
        </authorList>
    </citation>
    <scope>NUCLEOTIDE SEQUENCE [LARGE SCALE GENOMIC DNA]</scope>
</reference>
<comment type="caution">
    <text evidence="4">The sequence shown here is derived from an EMBL/GenBank/DDBJ whole genome shotgun (WGS) entry which is preliminary data.</text>
</comment>
<organism evidence="4 5">
    <name type="scientific">Candidatus Woesebacteria bacterium RIFCSPHIGHO2_01_FULL_38_9b</name>
    <dbReference type="NCBI Taxonomy" id="1802493"/>
    <lineage>
        <taxon>Bacteria</taxon>
        <taxon>Candidatus Woeseibacteriota</taxon>
    </lineage>
</organism>
<dbReference type="InterPro" id="IPR001296">
    <property type="entry name" value="Glyco_trans_1"/>
</dbReference>
<gene>
    <name evidence="4" type="ORF">A2863_03830</name>
</gene>